<sequence length="271" mass="29687">MSTINPLLVATAKYANNSTVNAPINATTHVPERNAIESSSLLNSTSVDSRLPIEIVQKWRLDYTASRDPLQFIERVEDLSEAYGMNQNILPGNAIRNTTHHSGSALTQSSNPMPNETQVHPSPTSSTSQSNLSNTVATARVRIIAASGNSAEFRAIFDSGSQVNLVSERLIRKLGASTSETSLLIDGIGNGQKMAIRRISTKFFVVLIISPVVEEKELALITRIDVEISQLIPGLQEDRILNLPFGNEFPLHQNRLLRGTKLQSKVSQEIF</sequence>
<feature type="region of interest" description="Disordered" evidence="1">
    <location>
        <begin position="93"/>
        <end position="132"/>
    </location>
</feature>
<dbReference type="EnsemblMetazoa" id="GAUT000970-RA">
    <property type="protein sequence ID" value="GAUT000970-PA"/>
    <property type="gene ID" value="GAUT000970"/>
</dbReference>
<proteinExistence type="predicted"/>
<organism evidence="2 3">
    <name type="scientific">Glossina austeni</name>
    <name type="common">Savannah tsetse fly</name>
    <dbReference type="NCBI Taxonomy" id="7395"/>
    <lineage>
        <taxon>Eukaryota</taxon>
        <taxon>Metazoa</taxon>
        <taxon>Ecdysozoa</taxon>
        <taxon>Arthropoda</taxon>
        <taxon>Hexapoda</taxon>
        <taxon>Insecta</taxon>
        <taxon>Pterygota</taxon>
        <taxon>Neoptera</taxon>
        <taxon>Endopterygota</taxon>
        <taxon>Diptera</taxon>
        <taxon>Brachycera</taxon>
        <taxon>Muscomorpha</taxon>
        <taxon>Hippoboscoidea</taxon>
        <taxon>Glossinidae</taxon>
        <taxon>Glossina</taxon>
    </lineage>
</organism>
<evidence type="ECO:0000313" key="2">
    <source>
        <dbReference type="EnsemblMetazoa" id="GAUT000970-PA"/>
    </source>
</evidence>
<evidence type="ECO:0000256" key="1">
    <source>
        <dbReference type="SAM" id="MobiDB-lite"/>
    </source>
</evidence>
<protein>
    <submittedName>
        <fullName evidence="2">DUF1758 domain-containing protein</fullName>
    </submittedName>
</protein>
<keyword evidence="3" id="KW-1185">Reference proteome</keyword>
<name>A0A1A9UDL1_GLOAU</name>
<feature type="compositionally biased region" description="Polar residues" evidence="1">
    <location>
        <begin position="93"/>
        <end position="116"/>
    </location>
</feature>
<dbReference type="Gene3D" id="2.40.70.10">
    <property type="entry name" value="Acid Proteases"/>
    <property type="match status" value="1"/>
</dbReference>
<evidence type="ECO:0000313" key="3">
    <source>
        <dbReference type="Proteomes" id="UP000078200"/>
    </source>
</evidence>
<dbReference type="VEuPathDB" id="VectorBase:GAUT000970"/>
<reference evidence="2" key="1">
    <citation type="submission" date="2020-05" db="UniProtKB">
        <authorList>
            <consortium name="EnsemblMetazoa"/>
        </authorList>
    </citation>
    <scope>IDENTIFICATION</scope>
    <source>
        <strain evidence="2">TTRI</strain>
    </source>
</reference>
<dbReference type="InterPro" id="IPR021109">
    <property type="entry name" value="Peptidase_aspartic_dom_sf"/>
</dbReference>
<accession>A0A1A9UDL1</accession>
<feature type="compositionally biased region" description="Low complexity" evidence="1">
    <location>
        <begin position="117"/>
        <end position="132"/>
    </location>
</feature>
<dbReference type="Proteomes" id="UP000078200">
    <property type="component" value="Unassembled WGS sequence"/>
</dbReference>
<dbReference type="AlphaFoldDB" id="A0A1A9UDL1"/>